<gene>
    <name evidence="1" type="ORF">EGYM00163_LOCUS49028</name>
</gene>
<organism evidence="1">
    <name type="scientific">Eutreptiella gymnastica</name>
    <dbReference type="NCBI Taxonomy" id="73025"/>
    <lineage>
        <taxon>Eukaryota</taxon>
        <taxon>Discoba</taxon>
        <taxon>Euglenozoa</taxon>
        <taxon>Euglenida</taxon>
        <taxon>Spirocuta</taxon>
        <taxon>Euglenophyceae</taxon>
        <taxon>Eutreptiales</taxon>
        <taxon>Eutreptiaceae</taxon>
        <taxon>Eutreptiella</taxon>
    </lineage>
</organism>
<reference evidence="1" key="1">
    <citation type="submission" date="2021-01" db="EMBL/GenBank/DDBJ databases">
        <authorList>
            <person name="Corre E."/>
            <person name="Pelletier E."/>
            <person name="Niang G."/>
            <person name="Scheremetjew M."/>
            <person name="Finn R."/>
            <person name="Kale V."/>
            <person name="Holt S."/>
            <person name="Cochrane G."/>
            <person name="Meng A."/>
            <person name="Brown T."/>
            <person name="Cohen L."/>
        </authorList>
    </citation>
    <scope>NUCLEOTIDE SEQUENCE</scope>
    <source>
        <strain evidence="1">CCMP1594</strain>
    </source>
</reference>
<proteinExistence type="predicted"/>
<name>A0A7S4LLY4_9EUGL</name>
<protein>
    <submittedName>
        <fullName evidence="1">Uncharacterized protein</fullName>
    </submittedName>
</protein>
<evidence type="ECO:0000313" key="1">
    <source>
        <dbReference type="EMBL" id="CAE0837656.1"/>
    </source>
</evidence>
<sequence length="99" mass="10708">MSMPILSIGWKNLFLESMQPPVKDNANACNIIYDSSSRPCVCLKLNQHLQLCLAPSDATAVDKQCITKRDTAAAMVAYTQHTCTPSNNRMIPGAAAAEP</sequence>
<dbReference type="EMBL" id="HBJA01142262">
    <property type="protein sequence ID" value="CAE0837656.1"/>
    <property type="molecule type" value="Transcribed_RNA"/>
</dbReference>
<dbReference type="AlphaFoldDB" id="A0A7S4LLY4"/>
<accession>A0A7S4LLY4</accession>